<dbReference type="Proteomes" id="UP000305539">
    <property type="component" value="Unassembled WGS sequence"/>
</dbReference>
<gene>
    <name evidence="1" type="ORF">FAZ69_18110</name>
</gene>
<dbReference type="EMBL" id="SWJE01000009">
    <property type="protein sequence ID" value="TKC87248.1"/>
    <property type="molecule type" value="Genomic_DNA"/>
</dbReference>
<dbReference type="OrthoDB" id="8926334at2"/>
<evidence type="ECO:0000313" key="1">
    <source>
        <dbReference type="EMBL" id="TKC87248.1"/>
    </source>
</evidence>
<organism evidence="1 2">
    <name type="scientific">Trinickia terrae</name>
    <dbReference type="NCBI Taxonomy" id="2571161"/>
    <lineage>
        <taxon>Bacteria</taxon>
        <taxon>Pseudomonadati</taxon>
        <taxon>Pseudomonadota</taxon>
        <taxon>Betaproteobacteria</taxon>
        <taxon>Burkholderiales</taxon>
        <taxon>Burkholderiaceae</taxon>
        <taxon>Trinickia</taxon>
    </lineage>
</organism>
<reference evidence="1 2" key="1">
    <citation type="submission" date="2019-04" db="EMBL/GenBank/DDBJ databases">
        <title>Trinickia sp. 7GSK02, isolated from subtropical forest soil.</title>
        <authorList>
            <person name="Gao Z.-H."/>
            <person name="Qiu L.-H."/>
        </authorList>
    </citation>
    <scope>NUCLEOTIDE SEQUENCE [LARGE SCALE GENOMIC DNA]</scope>
    <source>
        <strain evidence="1 2">7GSK02</strain>
    </source>
</reference>
<keyword evidence="2" id="KW-1185">Reference proteome</keyword>
<dbReference type="AlphaFoldDB" id="A0A4U1I261"/>
<protein>
    <submittedName>
        <fullName evidence="1">Uncharacterized protein</fullName>
    </submittedName>
</protein>
<name>A0A4U1I261_9BURK</name>
<comment type="caution">
    <text evidence="1">The sequence shown here is derived from an EMBL/GenBank/DDBJ whole genome shotgun (WGS) entry which is preliminary data.</text>
</comment>
<accession>A0A4U1I261</accession>
<dbReference type="RefSeq" id="WP_136896457.1">
    <property type="nucleotide sequence ID" value="NZ_SWJE01000009.1"/>
</dbReference>
<sequence>MSAVPQQERYKGFAIAVQALRRAQESGEAPDAPRHFDIVVTISRELAGEHAKSEMFGVPEHEPFASEFDAHRTGVQYARDIIDGKIDGQSVEGL</sequence>
<evidence type="ECO:0000313" key="2">
    <source>
        <dbReference type="Proteomes" id="UP000305539"/>
    </source>
</evidence>
<proteinExistence type="predicted"/>